<dbReference type="InterPro" id="IPR011990">
    <property type="entry name" value="TPR-like_helical_dom_sf"/>
</dbReference>
<proteinExistence type="inferred from homology"/>
<dbReference type="SMART" id="SM00044">
    <property type="entry name" value="CYCc"/>
    <property type="match status" value="1"/>
</dbReference>
<dbReference type="PANTHER" id="PTHR43081">
    <property type="entry name" value="ADENYLATE CYCLASE, TERMINAL-DIFFERENTIATION SPECIFIC-RELATED"/>
    <property type="match status" value="1"/>
</dbReference>
<dbReference type="GO" id="GO:0004016">
    <property type="term" value="F:adenylate cyclase activity"/>
    <property type="evidence" value="ECO:0007669"/>
    <property type="project" value="UniProtKB-ARBA"/>
</dbReference>
<evidence type="ECO:0000256" key="2">
    <source>
        <dbReference type="PROSITE-ProRule" id="PRU00339"/>
    </source>
</evidence>
<dbReference type="PROSITE" id="PS50125">
    <property type="entry name" value="GUANYLATE_CYCLASE_2"/>
    <property type="match status" value="1"/>
</dbReference>
<comment type="caution">
    <text evidence="5">The sequence shown here is derived from an EMBL/GenBank/DDBJ whole genome shotgun (WGS) entry which is preliminary data.</text>
</comment>
<gene>
    <name evidence="5" type="ORF">DXZ20_30295</name>
</gene>
<organism evidence="5 6">
    <name type="scientific">Adonisia turfae CCMR0081</name>
    <dbReference type="NCBI Taxonomy" id="2292702"/>
    <lineage>
        <taxon>Bacteria</taxon>
        <taxon>Bacillati</taxon>
        <taxon>Cyanobacteriota</taxon>
        <taxon>Adonisia</taxon>
        <taxon>Adonisia turfae</taxon>
    </lineage>
</organism>
<evidence type="ECO:0000313" key="5">
    <source>
        <dbReference type="EMBL" id="NEZ59858.1"/>
    </source>
</evidence>
<dbReference type="Gene3D" id="1.25.40.10">
    <property type="entry name" value="Tetratricopeptide repeat domain"/>
    <property type="match status" value="1"/>
</dbReference>
<dbReference type="PANTHER" id="PTHR43081:SF1">
    <property type="entry name" value="ADENYLATE CYCLASE, TERMINAL-DIFFERENTIATION SPECIFIC"/>
    <property type="match status" value="1"/>
</dbReference>
<dbReference type="Pfam" id="PF00211">
    <property type="entry name" value="Guanylate_cyc"/>
    <property type="match status" value="1"/>
</dbReference>
<evidence type="ECO:0000259" key="4">
    <source>
        <dbReference type="PROSITE" id="PS50125"/>
    </source>
</evidence>
<dbReference type="EMBL" id="QXHD01000004">
    <property type="protein sequence ID" value="NEZ59858.1"/>
    <property type="molecule type" value="Genomic_DNA"/>
</dbReference>
<dbReference type="InterPro" id="IPR019734">
    <property type="entry name" value="TPR_rpt"/>
</dbReference>
<feature type="coiled-coil region" evidence="3">
    <location>
        <begin position="13"/>
        <end position="68"/>
    </location>
</feature>
<feature type="domain" description="Guanylate cyclase" evidence="4">
    <location>
        <begin position="165"/>
        <end position="291"/>
    </location>
</feature>
<evidence type="ECO:0000256" key="1">
    <source>
        <dbReference type="ARBA" id="ARBA00005381"/>
    </source>
</evidence>
<keyword evidence="6" id="KW-1185">Reference proteome</keyword>
<dbReference type="RefSeq" id="WP_163665632.1">
    <property type="nucleotide sequence ID" value="NZ_QXHD01000004.1"/>
</dbReference>
<keyword evidence="3" id="KW-0175">Coiled coil</keyword>
<dbReference type="PROSITE" id="PS50005">
    <property type="entry name" value="TPR"/>
    <property type="match status" value="1"/>
</dbReference>
<dbReference type="CDD" id="cd07302">
    <property type="entry name" value="CHD"/>
    <property type="match status" value="1"/>
</dbReference>
<accession>A0A6M0RUG7</accession>
<keyword evidence="2" id="KW-0802">TPR repeat</keyword>
<reference evidence="5 6" key="1">
    <citation type="journal article" date="2020" name="Microb. Ecol.">
        <title>Ecogenomics of the Marine Benthic Filamentous Cyanobacterium Adonisia.</title>
        <authorList>
            <person name="Walter J.M."/>
            <person name="Coutinho F.H."/>
            <person name="Leomil L."/>
            <person name="Hargreaves P.I."/>
            <person name="Campeao M.E."/>
            <person name="Vieira V.V."/>
            <person name="Silva B.S."/>
            <person name="Fistarol G.O."/>
            <person name="Salomon P.S."/>
            <person name="Sawabe T."/>
            <person name="Mino S."/>
            <person name="Hosokawa M."/>
            <person name="Miyashita H."/>
            <person name="Maruyama F."/>
            <person name="van Verk M.C."/>
            <person name="Dutilh B.E."/>
            <person name="Thompson C.C."/>
            <person name="Thompson F.L."/>
        </authorList>
    </citation>
    <scope>NUCLEOTIDE SEQUENCE [LARGE SCALE GENOMIC DNA]</scope>
    <source>
        <strain evidence="5 6">CCMR0081</strain>
    </source>
</reference>
<protein>
    <submittedName>
        <fullName evidence="5">Adenylate/guanylate cyclase domain-containing response regulator</fullName>
    </submittedName>
</protein>
<dbReference type="SUPFAM" id="SSF55073">
    <property type="entry name" value="Nucleotide cyclase"/>
    <property type="match status" value="1"/>
</dbReference>
<dbReference type="AlphaFoldDB" id="A0A6M0RUG7"/>
<comment type="similarity">
    <text evidence="1">Belongs to the adenylyl cyclase class-3 family.</text>
</comment>
<name>A0A6M0RUG7_9CYAN</name>
<sequence>MNSETSIPDPNGHSSLETEIIRLRKLVEDLTLKNSELETIVEIITDHSTTLENNLKEQNQTMVDYIEQVNTITAAAITVQNNTFNPNSLKSISARTDELGNLAQVFSETVQSVKHHEQQLIDANKHLSDLLEAYSRFVPEEYLIFLKQDSIINIQLGDHVSKEMAVMFSDIRSFTTLSEHMTPQENFNFINAYLRRVSPEIRNHNGFIVKYLGDGMMAVFPESVDDALQAGIAKAKRVTEYNQHRLSAGYQPLEVGIGIHVGHMMVGMVGEANRMQGDAFSDNVNLTARLEGLTKYYGASLLISEEVLGQLSQPEQYTFRLLDRVIVKGRQEPITIYEVLEADLETSHFLKKKTLALYQQARKFYQEGNWVQAQRYFEQVLKINPIDKTVQFYLERIQQLSQRSLPNGWQGIWSFTQK</sequence>
<dbReference type="InterPro" id="IPR029787">
    <property type="entry name" value="Nucleotide_cyclase"/>
</dbReference>
<dbReference type="GO" id="GO:0035556">
    <property type="term" value="P:intracellular signal transduction"/>
    <property type="evidence" value="ECO:0007669"/>
    <property type="project" value="InterPro"/>
</dbReference>
<evidence type="ECO:0000313" key="6">
    <source>
        <dbReference type="Proteomes" id="UP000481033"/>
    </source>
</evidence>
<dbReference type="GO" id="GO:0006171">
    <property type="term" value="P:cAMP biosynthetic process"/>
    <property type="evidence" value="ECO:0007669"/>
    <property type="project" value="TreeGrafter"/>
</dbReference>
<dbReference type="Gene3D" id="3.30.70.1230">
    <property type="entry name" value="Nucleotide cyclase"/>
    <property type="match status" value="1"/>
</dbReference>
<dbReference type="InterPro" id="IPR001054">
    <property type="entry name" value="A/G_cyclase"/>
</dbReference>
<evidence type="ECO:0000256" key="3">
    <source>
        <dbReference type="SAM" id="Coils"/>
    </source>
</evidence>
<feature type="repeat" description="TPR" evidence="2">
    <location>
        <begin position="354"/>
        <end position="387"/>
    </location>
</feature>
<dbReference type="Proteomes" id="UP000481033">
    <property type="component" value="Unassembled WGS sequence"/>
</dbReference>
<dbReference type="InterPro" id="IPR050697">
    <property type="entry name" value="Adenylyl/Guanylyl_Cyclase_3/4"/>
</dbReference>